<accession>A0A9P7FMZ8</accession>
<gene>
    <name evidence="1" type="ORF">H0H81_009056</name>
</gene>
<reference evidence="1" key="1">
    <citation type="submission" date="2021-02" db="EMBL/GenBank/DDBJ databases">
        <authorList>
            <person name="Nieuwenhuis M."/>
            <person name="Van De Peppel L.J.J."/>
        </authorList>
    </citation>
    <scope>NUCLEOTIDE SEQUENCE</scope>
    <source>
        <strain evidence="1">D49</strain>
    </source>
</reference>
<organism evidence="1 2">
    <name type="scientific">Sphagnurus paluster</name>
    <dbReference type="NCBI Taxonomy" id="117069"/>
    <lineage>
        <taxon>Eukaryota</taxon>
        <taxon>Fungi</taxon>
        <taxon>Dikarya</taxon>
        <taxon>Basidiomycota</taxon>
        <taxon>Agaricomycotina</taxon>
        <taxon>Agaricomycetes</taxon>
        <taxon>Agaricomycetidae</taxon>
        <taxon>Agaricales</taxon>
        <taxon>Tricholomatineae</taxon>
        <taxon>Lyophyllaceae</taxon>
        <taxon>Sphagnurus</taxon>
    </lineage>
</organism>
<dbReference type="EMBL" id="JABCKI010008306">
    <property type="protein sequence ID" value="KAG5633291.1"/>
    <property type="molecule type" value="Genomic_DNA"/>
</dbReference>
<proteinExistence type="predicted"/>
<comment type="caution">
    <text evidence="1">The sequence shown here is derived from an EMBL/GenBank/DDBJ whole genome shotgun (WGS) entry which is preliminary data.</text>
</comment>
<protein>
    <submittedName>
        <fullName evidence="1">Uncharacterized protein</fullName>
    </submittedName>
</protein>
<dbReference type="Proteomes" id="UP000717328">
    <property type="component" value="Unassembled WGS sequence"/>
</dbReference>
<reference evidence="1" key="2">
    <citation type="submission" date="2021-10" db="EMBL/GenBank/DDBJ databases">
        <title>Phylogenomics reveals ancestral predisposition of the termite-cultivated fungus Termitomyces towards a domesticated lifestyle.</title>
        <authorList>
            <person name="Auxier B."/>
            <person name="Grum-Grzhimaylo A."/>
            <person name="Cardenas M.E."/>
            <person name="Lodge J.D."/>
            <person name="Laessoe T."/>
            <person name="Pedersen O."/>
            <person name="Smith M.E."/>
            <person name="Kuyper T.W."/>
            <person name="Franco-Molano E.A."/>
            <person name="Baroni T.J."/>
            <person name="Aanen D.K."/>
        </authorList>
    </citation>
    <scope>NUCLEOTIDE SEQUENCE</scope>
    <source>
        <strain evidence="1">D49</strain>
    </source>
</reference>
<keyword evidence="2" id="KW-1185">Reference proteome</keyword>
<dbReference type="AlphaFoldDB" id="A0A9P7FMZ8"/>
<evidence type="ECO:0000313" key="1">
    <source>
        <dbReference type="EMBL" id="KAG5633291.1"/>
    </source>
</evidence>
<sequence length="62" mass="6962">AVQAQVELQEVPDPVLDHDLSQVSELAEHQLHDITHLQTSLQDVQLQVDGQKPQVSEQQDPE</sequence>
<evidence type="ECO:0000313" key="2">
    <source>
        <dbReference type="Proteomes" id="UP000717328"/>
    </source>
</evidence>
<name>A0A9P7FMZ8_9AGAR</name>
<feature type="non-terminal residue" evidence="1">
    <location>
        <position position="1"/>
    </location>
</feature>